<name>A0A4V6MRI6_9BACT</name>
<reference evidence="1 2" key="1">
    <citation type="submission" date="2019-02" db="EMBL/GenBank/DDBJ databases">
        <title>Genome of a new Bacteroidetes strain.</title>
        <authorList>
            <person name="Pitt A."/>
        </authorList>
    </citation>
    <scope>NUCLEOTIDE SEQUENCE [LARGE SCALE GENOMIC DNA]</scope>
    <source>
        <strain evidence="1 2">103A-SOEBACH</strain>
    </source>
</reference>
<dbReference type="Proteomes" id="UP000293583">
    <property type="component" value="Unassembled WGS sequence"/>
</dbReference>
<dbReference type="InterPro" id="IPR027056">
    <property type="entry name" value="Gluconate_2DH_su3"/>
</dbReference>
<dbReference type="RefSeq" id="WP_130923191.1">
    <property type="nucleotide sequence ID" value="NZ_CP049835.1"/>
</dbReference>
<dbReference type="InterPro" id="IPR006311">
    <property type="entry name" value="TAT_signal"/>
</dbReference>
<keyword evidence="2" id="KW-1185">Reference proteome</keyword>
<organism evidence="1 2">
    <name type="scientific">Aquirufa antheringensis</name>
    <dbReference type="NCBI Taxonomy" id="2516559"/>
    <lineage>
        <taxon>Bacteria</taxon>
        <taxon>Pseudomonadati</taxon>
        <taxon>Bacteroidota</taxon>
        <taxon>Cytophagia</taxon>
        <taxon>Cytophagales</taxon>
        <taxon>Flectobacillaceae</taxon>
        <taxon>Aquirufa</taxon>
    </lineage>
</organism>
<dbReference type="AlphaFoldDB" id="A0A4V6MRI6"/>
<gene>
    <name evidence="1" type="ORF">EWU20_06575</name>
</gene>
<accession>A0A4V6MRI6</accession>
<dbReference type="EMBL" id="SEWY01000003">
    <property type="protein sequence ID" value="TBH73035.1"/>
    <property type="molecule type" value="Genomic_DNA"/>
</dbReference>
<protein>
    <submittedName>
        <fullName evidence="1">Gluconate 2-dehydrogenase subunit 3 family protein</fullName>
    </submittedName>
</protein>
<dbReference type="Pfam" id="PF13618">
    <property type="entry name" value="Gluconate_2-dh3"/>
    <property type="match status" value="1"/>
</dbReference>
<dbReference type="PROSITE" id="PS51318">
    <property type="entry name" value="TAT"/>
    <property type="match status" value="1"/>
</dbReference>
<comment type="caution">
    <text evidence="1">The sequence shown here is derived from an EMBL/GenBank/DDBJ whole genome shotgun (WGS) entry which is preliminary data.</text>
</comment>
<evidence type="ECO:0000313" key="1">
    <source>
        <dbReference type="EMBL" id="TBH73035.1"/>
    </source>
</evidence>
<proteinExistence type="predicted"/>
<dbReference type="OrthoDB" id="6385145at2"/>
<sequence length="162" mass="17733">MNTISRRNWVKGMALATLGSVVFTDLKAANAPSIQWSADQDQLLQAWIGVIIPESSIPGAVSLGVPAYVKVMLRDCYEPATSTTLMKVLAALPSIEKVSESEKEQLFFQIEQGKQGADAQKAMATLKGLTIRGYMTTEYVMVNHQNYVMAPGFFNGCEPLKK</sequence>
<evidence type="ECO:0000313" key="2">
    <source>
        <dbReference type="Proteomes" id="UP000293583"/>
    </source>
</evidence>